<evidence type="ECO:0008006" key="4">
    <source>
        <dbReference type="Google" id="ProtNLM"/>
    </source>
</evidence>
<protein>
    <recommendedName>
        <fullName evidence="4">Hydantoin racemase</fullName>
    </recommendedName>
</protein>
<comment type="similarity">
    <text evidence="1">Belongs to the HyuE racemase family.</text>
</comment>
<evidence type="ECO:0000313" key="3">
    <source>
        <dbReference type="Proteomes" id="UP001310890"/>
    </source>
</evidence>
<comment type="caution">
    <text evidence="2">The sequence shown here is derived from an EMBL/GenBank/DDBJ whole genome shotgun (WGS) entry which is preliminary data.</text>
</comment>
<dbReference type="PANTHER" id="PTHR28047">
    <property type="entry name" value="PROTEIN DCG1"/>
    <property type="match status" value="1"/>
</dbReference>
<dbReference type="Gene3D" id="3.40.50.12500">
    <property type="match status" value="1"/>
</dbReference>
<dbReference type="PANTHER" id="PTHR28047:SF5">
    <property type="entry name" value="PROTEIN DCG1"/>
    <property type="match status" value="1"/>
</dbReference>
<dbReference type="EMBL" id="JAVRRL010000015">
    <property type="protein sequence ID" value="KAK5114857.1"/>
    <property type="molecule type" value="Genomic_DNA"/>
</dbReference>
<accession>A0AAN7YSC1</accession>
<dbReference type="GO" id="GO:0047661">
    <property type="term" value="F:amino-acid racemase activity"/>
    <property type="evidence" value="ECO:0007669"/>
    <property type="project" value="InterPro"/>
</dbReference>
<dbReference type="Proteomes" id="UP001310890">
    <property type="component" value="Unassembled WGS sequence"/>
</dbReference>
<evidence type="ECO:0000313" key="2">
    <source>
        <dbReference type="EMBL" id="KAK5114857.1"/>
    </source>
</evidence>
<gene>
    <name evidence="2" type="ORF">LTR62_002014</name>
</gene>
<name>A0AAN7YSC1_9PEZI</name>
<evidence type="ECO:0000256" key="1">
    <source>
        <dbReference type="ARBA" id="ARBA00038414"/>
    </source>
</evidence>
<proteinExistence type="inferred from homology"/>
<reference evidence="2" key="1">
    <citation type="submission" date="2023-08" db="EMBL/GenBank/DDBJ databases">
        <title>Black Yeasts Isolated from many extreme environments.</title>
        <authorList>
            <person name="Coleine C."/>
            <person name="Stajich J.E."/>
            <person name="Selbmann L."/>
        </authorList>
    </citation>
    <scope>NUCLEOTIDE SEQUENCE</scope>
    <source>
        <strain evidence="2">CCFEE 5401</strain>
    </source>
</reference>
<dbReference type="AlphaFoldDB" id="A0AAN7YSC1"/>
<organism evidence="2 3">
    <name type="scientific">Meristemomyces frigidus</name>
    <dbReference type="NCBI Taxonomy" id="1508187"/>
    <lineage>
        <taxon>Eukaryota</taxon>
        <taxon>Fungi</taxon>
        <taxon>Dikarya</taxon>
        <taxon>Ascomycota</taxon>
        <taxon>Pezizomycotina</taxon>
        <taxon>Dothideomycetes</taxon>
        <taxon>Dothideomycetidae</taxon>
        <taxon>Mycosphaerellales</taxon>
        <taxon>Teratosphaeriaceae</taxon>
        <taxon>Meristemomyces</taxon>
    </lineage>
</organism>
<dbReference type="Pfam" id="PF01177">
    <property type="entry name" value="Asp_Glu_race"/>
    <property type="match status" value="1"/>
</dbReference>
<dbReference type="InterPro" id="IPR015942">
    <property type="entry name" value="Asp/Glu/hydantoin_racemase"/>
</dbReference>
<sequence length="227" mass="23410">MTSALKPIISNLGFDTTNYTYLTAPSGVPSINNEADALISADACLPSILPYLQTHDAVLICCYSSHPLVPLLRSQLATTPFRTRFVAGIFESSVSTCLSVLSNNAKFAIVSTGSQWEGILDAAVADLLGAEGSGRYAGTATTGLNADELHVTPKTEVDARMKAATRVVLERGAKAICLGCAGMVGLDDVVREACVEVLGPGEGGRVRIVDGVAAGVAVLEGLLGTGL</sequence>
<dbReference type="InterPro" id="IPR052186">
    <property type="entry name" value="Hydantoin_racemase-like"/>
</dbReference>
<dbReference type="InterPro" id="IPR053714">
    <property type="entry name" value="Iso_Racemase_Enz_sf"/>
</dbReference>